<keyword evidence="3" id="KW-1185">Reference proteome</keyword>
<name>A0ABZ3FKR3_9ACTN</name>
<protein>
    <submittedName>
        <fullName evidence="2">Uncharacterized protein</fullName>
    </submittedName>
</protein>
<evidence type="ECO:0000256" key="1">
    <source>
        <dbReference type="SAM" id="Phobius"/>
    </source>
</evidence>
<gene>
    <name evidence="2" type="ORF">AADG42_01115</name>
</gene>
<accession>A0ABZ3FKR3</accession>
<dbReference type="EMBL" id="CP154795">
    <property type="protein sequence ID" value="XAN05967.1"/>
    <property type="molecule type" value="Genomic_DNA"/>
</dbReference>
<reference evidence="2 3" key="1">
    <citation type="submission" date="2024-04" db="EMBL/GenBank/DDBJ databases">
        <title>Isolation of an actinomycete strain from pig manure.</title>
        <authorList>
            <person name="Gong T."/>
            <person name="Yu Z."/>
            <person name="An M."/>
            <person name="Wei C."/>
            <person name="Yang W."/>
            <person name="Liu L."/>
        </authorList>
    </citation>
    <scope>NUCLEOTIDE SEQUENCE [LARGE SCALE GENOMIC DNA]</scope>
    <source>
        <strain evidence="2 3">ZF39</strain>
    </source>
</reference>
<evidence type="ECO:0000313" key="2">
    <source>
        <dbReference type="EMBL" id="XAN05967.1"/>
    </source>
</evidence>
<evidence type="ECO:0000313" key="3">
    <source>
        <dbReference type="Proteomes" id="UP001442841"/>
    </source>
</evidence>
<sequence>MNAPTWQIITVFVILALATGILGLFIVHRTFKSVLGLDIPELVRMMFRTSPPKGEPPGSAEG</sequence>
<keyword evidence="1" id="KW-1133">Transmembrane helix</keyword>
<organism evidence="2 3">
    <name type="scientific">Ammonicoccus fulvus</name>
    <dbReference type="NCBI Taxonomy" id="3138240"/>
    <lineage>
        <taxon>Bacteria</taxon>
        <taxon>Bacillati</taxon>
        <taxon>Actinomycetota</taxon>
        <taxon>Actinomycetes</taxon>
        <taxon>Propionibacteriales</taxon>
        <taxon>Propionibacteriaceae</taxon>
        <taxon>Ammonicoccus</taxon>
    </lineage>
</organism>
<dbReference type="Proteomes" id="UP001442841">
    <property type="component" value="Chromosome"/>
</dbReference>
<keyword evidence="1" id="KW-0472">Membrane</keyword>
<dbReference type="RefSeq" id="WP_425307402.1">
    <property type="nucleotide sequence ID" value="NZ_CP154795.1"/>
</dbReference>
<keyword evidence="1" id="KW-0812">Transmembrane</keyword>
<feature type="transmembrane region" description="Helical" evidence="1">
    <location>
        <begin position="6"/>
        <end position="27"/>
    </location>
</feature>
<proteinExistence type="predicted"/>